<dbReference type="Pfam" id="PF17171">
    <property type="entry name" value="GST_C_6"/>
    <property type="match status" value="1"/>
</dbReference>
<proteinExistence type="predicted"/>
<reference evidence="2" key="1">
    <citation type="journal article" date="2020" name="Nat. Commun.">
        <title>Large-scale genome sequencing of mycorrhizal fungi provides insights into the early evolution of symbiotic traits.</title>
        <authorList>
            <person name="Miyauchi S."/>
            <person name="Kiss E."/>
            <person name="Kuo A."/>
            <person name="Drula E."/>
            <person name="Kohler A."/>
            <person name="Sanchez-Garcia M."/>
            <person name="Morin E."/>
            <person name="Andreopoulos B."/>
            <person name="Barry K.W."/>
            <person name="Bonito G."/>
            <person name="Buee M."/>
            <person name="Carver A."/>
            <person name="Chen C."/>
            <person name="Cichocki N."/>
            <person name="Clum A."/>
            <person name="Culley D."/>
            <person name="Crous P.W."/>
            <person name="Fauchery L."/>
            <person name="Girlanda M."/>
            <person name="Hayes R.D."/>
            <person name="Keri Z."/>
            <person name="LaButti K."/>
            <person name="Lipzen A."/>
            <person name="Lombard V."/>
            <person name="Magnuson J."/>
            <person name="Maillard F."/>
            <person name="Murat C."/>
            <person name="Nolan M."/>
            <person name="Ohm R.A."/>
            <person name="Pangilinan J."/>
            <person name="Pereira M.F."/>
            <person name="Perotto S."/>
            <person name="Peter M."/>
            <person name="Pfister S."/>
            <person name="Riley R."/>
            <person name="Sitrit Y."/>
            <person name="Stielow J.B."/>
            <person name="Szollosi G."/>
            <person name="Zifcakova L."/>
            <person name="Stursova M."/>
            <person name="Spatafora J.W."/>
            <person name="Tedersoo L."/>
            <person name="Vaario L.M."/>
            <person name="Yamada A."/>
            <person name="Yan M."/>
            <person name="Wang P."/>
            <person name="Xu J."/>
            <person name="Bruns T."/>
            <person name="Baldrian P."/>
            <person name="Vilgalys R."/>
            <person name="Dunand C."/>
            <person name="Henrissat B."/>
            <person name="Grigoriev I.V."/>
            <person name="Hibbett D."/>
            <person name="Nagy L.G."/>
            <person name="Martin F.M."/>
        </authorList>
    </citation>
    <scope>NUCLEOTIDE SEQUENCE</scope>
    <source>
        <strain evidence="2">UP504</strain>
    </source>
</reference>
<feature type="domain" description="Metaxin glutathione S-transferase" evidence="1">
    <location>
        <begin position="196"/>
        <end position="255"/>
    </location>
</feature>
<dbReference type="PANTHER" id="PTHR12289:SF77">
    <property type="entry name" value="METAXIN-2"/>
    <property type="match status" value="1"/>
</dbReference>
<sequence>MPAPLRKLFALFPLHVYPGQSVTSRPASPTLWIHSPNLSTSPRLSRDVECLKWQAYLALRGITNISLRWDISPDGGINGALPALHLPTGDLLGPTRIPAWVDSVLRSPLDELEGYRDEQSRDESRAWIALLEGVVHNALAVSIPHHFSIKNFLDTPNIVDLVALFQRQLPLLPGLRAPIPIWGRSTPSVTTLIRYRDAIQSVSDRLGDDEWFLGSSAPTALDALVFAYLHVALGGSKQLREEVLNRPNLVSWRRKVSELIDPAPLPS</sequence>
<dbReference type="OrthoDB" id="198787at2759"/>
<keyword evidence="3" id="KW-1185">Reference proteome</keyword>
<dbReference type="GO" id="GO:0001401">
    <property type="term" value="C:SAM complex"/>
    <property type="evidence" value="ECO:0007669"/>
    <property type="project" value="TreeGrafter"/>
</dbReference>
<protein>
    <recommendedName>
        <fullName evidence="1">Metaxin glutathione S-transferase domain-containing protein</fullName>
    </recommendedName>
</protein>
<gene>
    <name evidence="2" type="ORF">BS47DRAFT_1371092</name>
</gene>
<dbReference type="EMBL" id="MU128926">
    <property type="protein sequence ID" value="KAF9518222.1"/>
    <property type="molecule type" value="Genomic_DNA"/>
</dbReference>
<comment type="caution">
    <text evidence="2">The sequence shown here is derived from an EMBL/GenBank/DDBJ whole genome shotgun (WGS) entry which is preliminary data.</text>
</comment>
<dbReference type="AlphaFoldDB" id="A0A9P6B6C1"/>
<accession>A0A9P6B6C1</accession>
<name>A0A9P6B6C1_9AGAM</name>
<dbReference type="InterPro" id="IPR050931">
    <property type="entry name" value="Mito_Protein_Transport_Metaxin"/>
</dbReference>
<evidence type="ECO:0000259" key="1">
    <source>
        <dbReference type="Pfam" id="PF17171"/>
    </source>
</evidence>
<evidence type="ECO:0000313" key="2">
    <source>
        <dbReference type="EMBL" id="KAF9518222.1"/>
    </source>
</evidence>
<dbReference type="PANTHER" id="PTHR12289">
    <property type="entry name" value="METAXIN RELATED"/>
    <property type="match status" value="1"/>
</dbReference>
<dbReference type="InterPro" id="IPR033468">
    <property type="entry name" value="Metaxin_GST"/>
</dbReference>
<dbReference type="GO" id="GO:0007005">
    <property type="term" value="P:mitochondrion organization"/>
    <property type="evidence" value="ECO:0007669"/>
    <property type="project" value="TreeGrafter"/>
</dbReference>
<dbReference type="Proteomes" id="UP000886523">
    <property type="component" value="Unassembled WGS sequence"/>
</dbReference>
<evidence type="ECO:0000313" key="3">
    <source>
        <dbReference type="Proteomes" id="UP000886523"/>
    </source>
</evidence>
<organism evidence="2 3">
    <name type="scientific">Hydnum rufescens UP504</name>
    <dbReference type="NCBI Taxonomy" id="1448309"/>
    <lineage>
        <taxon>Eukaryota</taxon>
        <taxon>Fungi</taxon>
        <taxon>Dikarya</taxon>
        <taxon>Basidiomycota</taxon>
        <taxon>Agaricomycotina</taxon>
        <taxon>Agaricomycetes</taxon>
        <taxon>Cantharellales</taxon>
        <taxon>Hydnaceae</taxon>
        <taxon>Hydnum</taxon>
    </lineage>
</organism>